<dbReference type="RefSeq" id="WP_121646702.1">
    <property type="nucleotide sequence ID" value="NZ_RCWN01000002.1"/>
</dbReference>
<keyword evidence="2" id="KW-1003">Cell membrane</keyword>
<dbReference type="GO" id="GO:0015171">
    <property type="term" value="F:amino acid transmembrane transporter activity"/>
    <property type="evidence" value="ECO:0007669"/>
    <property type="project" value="TreeGrafter"/>
</dbReference>
<evidence type="ECO:0000256" key="5">
    <source>
        <dbReference type="ARBA" id="ARBA00023136"/>
    </source>
</evidence>
<dbReference type="AlphaFoldDB" id="A0A3L7J4P2"/>
<proteinExistence type="predicted"/>
<dbReference type="GO" id="GO:0005886">
    <property type="term" value="C:plasma membrane"/>
    <property type="evidence" value="ECO:0007669"/>
    <property type="project" value="UniProtKB-SubCell"/>
</dbReference>
<dbReference type="Pfam" id="PF01810">
    <property type="entry name" value="LysE"/>
    <property type="match status" value="1"/>
</dbReference>
<feature type="transmembrane region" description="Helical" evidence="6">
    <location>
        <begin position="6"/>
        <end position="31"/>
    </location>
</feature>
<keyword evidence="3 6" id="KW-0812">Transmembrane</keyword>
<evidence type="ECO:0000256" key="6">
    <source>
        <dbReference type="SAM" id="Phobius"/>
    </source>
</evidence>
<keyword evidence="5 6" id="KW-0472">Membrane</keyword>
<sequence>MISIYALTWLGVLATQISPGPNLAAVASVGLAQGRRPALFVVTGISSGMLVWSMATAFGLGALIEAFPLSLLVLKFLGGGYLLFLSIKAARATFQGSAKTSFTPDARPLSDKQAWRRGILVLLTNPKAALMWAAVASFLFGQGLSSWHVLAFGPMGALSGLVIYGTYAWLFSTGVAMRGYTRFARWFEGVFAATFGLMGASLLWAGMREVRH</sequence>
<dbReference type="EMBL" id="RCWN01000002">
    <property type="protein sequence ID" value="RLQ85285.1"/>
    <property type="molecule type" value="Genomic_DNA"/>
</dbReference>
<dbReference type="PANTHER" id="PTHR30086">
    <property type="entry name" value="ARGININE EXPORTER PROTEIN ARGO"/>
    <property type="match status" value="1"/>
</dbReference>
<evidence type="ECO:0000256" key="3">
    <source>
        <dbReference type="ARBA" id="ARBA00022692"/>
    </source>
</evidence>
<dbReference type="Proteomes" id="UP000281094">
    <property type="component" value="Unassembled WGS sequence"/>
</dbReference>
<evidence type="ECO:0000256" key="2">
    <source>
        <dbReference type="ARBA" id="ARBA00022475"/>
    </source>
</evidence>
<protein>
    <submittedName>
        <fullName evidence="7">LysE family translocator</fullName>
    </submittedName>
</protein>
<evidence type="ECO:0000256" key="4">
    <source>
        <dbReference type="ARBA" id="ARBA00022989"/>
    </source>
</evidence>
<comment type="subcellular location">
    <subcellularLocation>
        <location evidence="1">Cell membrane</location>
        <topology evidence="1">Multi-pass membrane protein</topology>
    </subcellularLocation>
</comment>
<comment type="caution">
    <text evidence="7">The sequence shown here is derived from an EMBL/GenBank/DDBJ whole genome shotgun (WGS) entry which is preliminary data.</text>
</comment>
<feature type="transmembrane region" description="Helical" evidence="6">
    <location>
        <begin position="38"/>
        <end position="60"/>
    </location>
</feature>
<keyword evidence="8" id="KW-1185">Reference proteome</keyword>
<reference evidence="7 8" key="1">
    <citation type="submission" date="2018-10" db="EMBL/GenBank/DDBJ databases">
        <title>Notoacmeibacter sp. M2BS9Y-3-1, whole genome shotgun sequence.</title>
        <authorList>
            <person name="Tuo L."/>
        </authorList>
    </citation>
    <scope>NUCLEOTIDE SEQUENCE [LARGE SCALE GENOMIC DNA]</scope>
    <source>
        <strain evidence="7 8">M2BS9Y-3-1</strain>
    </source>
</reference>
<organism evidence="7 8">
    <name type="scientific">Notoacmeibacter ruber</name>
    <dbReference type="NCBI Taxonomy" id="2670375"/>
    <lineage>
        <taxon>Bacteria</taxon>
        <taxon>Pseudomonadati</taxon>
        <taxon>Pseudomonadota</taxon>
        <taxon>Alphaproteobacteria</taxon>
        <taxon>Hyphomicrobiales</taxon>
        <taxon>Notoacmeibacteraceae</taxon>
        <taxon>Notoacmeibacter</taxon>
    </lineage>
</organism>
<evidence type="ECO:0000313" key="7">
    <source>
        <dbReference type="EMBL" id="RLQ85285.1"/>
    </source>
</evidence>
<name>A0A3L7J4P2_9HYPH</name>
<feature type="transmembrane region" description="Helical" evidence="6">
    <location>
        <begin position="183"/>
        <end position="207"/>
    </location>
</feature>
<feature type="transmembrane region" description="Helical" evidence="6">
    <location>
        <begin position="119"/>
        <end position="141"/>
    </location>
</feature>
<feature type="transmembrane region" description="Helical" evidence="6">
    <location>
        <begin position="66"/>
        <end position="85"/>
    </location>
</feature>
<feature type="transmembrane region" description="Helical" evidence="6">
    <location>
        <begin position="147"/>
        <end position="171"/>
    </location>
</feature>
<evidence type="ECO:0000313" key="8">
    <source>
        <dbReference type="Proteomes" id="UP000281094"/>
    </source>
</evidence>
<keyword evidence="4 6" id="KW-1133">Transmembrane helix</keyword>
<gene>
    <name evidence="7" type="ORF">D8780_15125</name>
</gene>
<dbReference type="PANTHER" id="PTHR30086:SF20">
    <property type="entry name" value="ARGININE EXPORTER PROTEIN ARGO-RELATED"/>
    <property type="match status" value="1"/>
</dbReference>
<accession>A0A3L7J4P2</accession>
<evidence type="ECO:0000256" key="1">
    <source>
        <dbReference type="ARBA" id="ARBA00004651"/>
    </source>
</evidence>
<dbReference type="InterPro" id="IPR001123">
    <property type="entry name" value="LeuE-type"/>
</dbReference>